<protein>
    <recommendedName>
        <fullName evidence="1">SnoaL-like domain-containing protein</fullName>
    </recommendedName>
</protein>
<dbReference type="AlphaFoldDB" id="A0ABC9Z4Q3"/>
<proteinExistence type="predicted"/>
<evidence type="ECO:0000313" key="4">
    <source>
        <dbReference type="Proteomes" id="UP000037179"/>
    </source>
</evidence>
<dbReference type="Proteomes" id="UP000180166">
    <property type="component" value="Chromosome"/>
</dbReference>
<dbReference type="EMBL" id="BBYQ01000137">
    <property type="protein sequence ID" value="GAP32018.1"/>
    <property type="molecule type" value="Genomic_DNA"/>
</dbReference>
<keyword evidence="4" id="KW-1185">Reference proteome</keyword>
<dbReference type="Gene3D" id="3.10.450.50">
    <property type="match status" value="1"/>
</dbReference>
<sequence length="133" mass="14381">MSDTAVQTADRAAVLDVLNSVYTAWAANDADAFVADYDPDVTSVLPGVYSNGRDAVRARMAAAFQGPLRGSRVLNQPELVRFPVPDAAVVISRDAILMAGESEPPADRWVRATWTVIRRDGRWLLTAFHAAPA</sequence>
<evidence type="ECO:0000313" key="3">
    <source>
        <dbReference type="EMBL" id="GAP32018.1"/>
    </source>
</evidence>
<organism evidence="3 4">
    <name type="scientific">Nocardia seriolae</name>
    <dbReference type="NCBI Taxonomy" id="37332"/>
    <lineage>
        <taxon>Bacteria</taxon>
        <taxon>Bacillati</taxon>
        <taxon>Actinomycetota</taxon>
        <taxon>Actinomycetes</taxon>
        <taxon>Mycobacteriales</taxon>
        <taxon>Nocardiaceae</taxon>
        <taxon>Nocardia</taxon>
    </lineage>
</organism>
<dbReference type="CDD" id="cd00531">
    <property type="entry name" value="NTF2_like"/>
    <property type="match status" value="1"/>
</dbReference>
<dbReference type="KEGG" id="nsr:NS506_04008"/>
<reference evidence="2 5" key="3">
    <citation type="submission" date="2016-10" db="EMBL/GenBank/DDBJ databases">
        <title>Genome sequence of Nocardia seriolae strain EM150506, isolated from Anguila japonica.</title>
        <authorList>
            <person name="Han H.-J."/>
        </authorList>
    </citation>
    <scope>NUCLEOTIDE SEQUENCE [LARGE SCALE GENOMIC DNA]</scope>
    <source>
        <strain evidence="2 5">EM150506</strain>
    </source>
</reference>
<dbReference type="RefSeq" id="WP_036549000.1">
    <property type="nucleotide sequence ID" value="NZ_BAWD02000133.1"/>
</dbReference>
<dbReference type="InterPro" id="IPR037401">
    <property type="entry name" value="SnoaL-like"/>
</dbReference>
<dbReference type="NCBIfam" id="TIGR02246">
    <property type="entry name" value="SgcJ/EcaC family oxidoreductase"/>
    <property type="match status" value="1"/>
</dbReference>
<gene>
    <name evidence="2" type="ORF">NS506_04008</name>
    <name evidence="3" type="ORF">NSK11_contig00137-0016</name>
</gene>
<dbReference type="Pfam" id="PF13577">
    <property type="entry name" value="SnoaL_4"/>
    <property type="match status" value="1"/>
</dbReference>
<reference evidence="4" key="1">
    <citation type="submission" date="2015-07" db="EMBL/GenBank/DDBJ databases">
        <title>Nocardia seriolae U-1 whole genome shotgun sequence.</title>
        <authorList>
            <person name="Imajoh M."/>
            <person name="Fukumoto Y."/>
            <person name="Sukeda M."/>
            <person name="Yamane J."/>
            <person name="Yamasaki K."/>
            <person name="Shimizu M."/>
            <person name="Ohnishi K."/>
            <person name="Oshima S."/>
        </authorList>
    </citation>
    <scope>NUCLEOTIDE SEQUENCE [LARGE SCALE GENOMIC DNA]</scope>
    <source>
        <strain evidence="4">U-1</strain>
    </source>
</reference>
<name>A0ABC9Z4Q3_9NOCA</name>
<dbReference type="EMBL" id="CP017839">
    <property type="protein sequence ID" value="APA98056.1"/>
    <property type="molecule type" value="Genomic_DNA"/>
</dbReference>
<accession>A0ABC9Z4Q3</accession>
<dbReference type="InterPro" id="IPR032710">
    <property type="entry name" value="NTF2-like_dom_sf"/>
</dbReference>
<evidence type="ECO:0000259" key="1">
    <source>
        <dbReference type="Pfam" id="PF13577"/>
    </source>
</evidence>
<feature type="domain" description="SnoaL-like" evidence="1">
    <location>
        <begin position="8"/>
        <end position="127"/>
    </location>
</feature>
<dbReference type="SUPFAM" id="SSF54427">
    <property type="entry name" value="NTF2-like"/>
    <property type="match status" value="1"/>
</dbReference>
<evidence type="ECO:0000313" key="2">
    <source>
        <dbReference type="EMBL" id="APA98056.1"/>
    </source>
</evidence>
<reference evidence="3 4" key="2">
    <citation type="journal article" date="2016" name="Genome Announc.">
        <title>Draft Genome Sequence of Erythromycin- and Oxytetracycline-Sensitive Nocardia seriolae Strain U-1 (NBRC 110359).</title>
        <authorList>
            <person name="Imajoh M."/>
            <person name="Sukeda M."/>
            <person name="Shimizu M."/>
            <person name="Yamane J."/>
            <person name="Ohnishi K."/>
            <person name="Oshima S."/>
        </authorList>
    </citation>
    <scope>NUCLEOTIDE SEQUENCE [LARGE SCALE GENOMIC DNA]</scope>
    <source>
        <strain evidence="3 4">U-1</strain>
    </source>
</reference>
<dbReference type="Proteomes" id="UP000037179">
    <property type="component" value="Unassembled WGS sequence"/>
</dbReference>
<dbReference type="InterPro" id="IPR011944">
    <property type="entry name" value="Steroid_delta5-4_isomerase"/>
</dbReference>
<evidence type="ECO:0000313" key="5">
    <source>
        <dbReference type="Proteomes" id="UP000180166"/>
    </source>
</evidence>